<evidence type="ECO:0000313" key="2">
    <source>
        <dbReference type="Proteomes" id="UP001597018"/>
    </source>
</evidence>
<name>A0ABW3FN53_9PSEU</name>
<dbReference type="RefSeq" id="WP_263249943.1">
    <property type="nucleotide sequence ID" value="NZ_BAABLT010000022.1"/>
</dbReference>
<gene>
    <name evidence="1" type="ORF">ACFQ16_01665</name>
</gene>
<evidence type="ECO:0008006" key="3">
    <source>
        <dbReference type="Google" id="ProtNLM"/>
    </source>
</evidence>
<comment type="caution">
    <text evidence="1">The sequence shown here is derived from an EMBL/GenBank/DDBJ whole genome shotgun (WGS) entry which is preliminary data.</text>
</comment>
<dbReference type="EMBL" id="JBHTIW010000001">
    <property type="protein sequence ID" value="MFD0918440.1"/>
    <property type="molecule type" value="Genomic_DNA"/>
</dbReference>
<accession>A0ABW3FN53</accession>
<keyword evidence="2" id="KW-1185">Reference proteome</keyword>
<dbReference type="Proteomes" id="UP001597018">
    <property type="component" value="Unassembled WGS sequence"/>
</dbReference>
<evidence type="ECO:0000313" key="1">
    <source>
        <dbReference type="EMBL" id="MFD0918440.1"/>
    </source>
</evidence>
<sequence length="109" mass="11969">MPDHMQVAPEELKGFQGLLERNAGHFNKINSYAADVASDTSGFTGLMMALVPAVEGITALYGETLEFANKMLLRVKDEIGNAEADYRKVDEHITGVLRGIEADLEKMKI</sequence>
<organism evidence="1 2">
    <name type="scientific">Saccharopolyspora rosea</name>
    <dbReference type="NCBI Taxonomy" id="524884"/>
    <lineage>
        <taxon>Bacteria</taxon>
        <taxon>Bacillati</taxon>
        <taxon>Actinomycetota</taxon>
        <taxon>Actinomycetes</taxon>
        <taxon>Pseudonocardiales</taxon>
        <taxon>Pseudonocardiaceae</taxon>
        <taxon>Saccharopolyspora</taxon>
    </lineage>
</organism>
<protein>
    <recommendedName>
        <fullName evidence="3">Excreted virulence factor EspC, type VII ESX diderm</fullName>
    </recommendedName>
</protein>
<proteinExistence type="predicted"/>
<reference evidence="2" key="1">
    <citation type="journal article" date="2019" name="Int. J. Syst. Evol. Microbiol.">
        <title>The Global Catalogue of Microorganisms (GCM) 10K type strain sequencing project: providing services to taxonomists for standard genome sequencing and annotation.</title>
        <authorList>
            <consortium name="The Broad Institute Genomics Platform"/>
            <consortium name="The Broad Institute Genome Sequencing Center for Infectious Disease"/>
            <person name="Wu L."/>
            <person name="Ma J."/>
        </authorList>
    </citation>
    <scope>NUCLEOTIDE SEQUENCE [LARGE SCALE GENOMIC DNA]</scope>
    <source>
        <strain evidence="2">CCUG 56401</strain>
    </source>
</reference>